<dbReference type="GO" id="GO:0003723">
    <property type="term" value="F:RNA binding"/>
    <property type="evidence" value="ECO:0007669"/>
    <property type="project" value="InterPro"/>
</dbReference>
<sequence length="75" mass="8941">MSELPTEAEYEERFKSRFSIDDEEFTAYVNEPSPSPPIFEKWISRSPRPQPSAIRRGFRKSRHSCRNDEQPHRTD</sequence>
<dbReference type="WBParaSite" id="TASK_0000119001-mRNA-1">
    <property type="protein sequence ID" value="TASK_0000119001-mRNA-1"/>
    <property type="gene ID" value="TASK_0000119001"/>
</dbReference>
<evidence type="ECO:0000313" key="4">
    <source>
        <dbReference type="WBParaSite" id="TASK_0000119001-mRNA-1"/>
    </source>
</evidence>
<dbReference type="EMBL" id="UYRS01000255">
    <property type="protein sequence ID" value="VDK22646.1"/>
    <property type="molecule type" value="Genomic_DNA"/>
</dbReference>
<proteinExistence type="predicted"/>
<evidence type="ECO:0000313" key="3">
    <source>
        <dbReference type="Proteomes" id="UP000282613"/>
    </source>
</evidence>
<dbReference type="Proteomes" id="UP000282613">
    <property type="component" value="Unassembled WGS sequence"/>
</dbReference>
<protein>
    <submittedName>
        <fullName evidence="4">RNMT-activating mRNA cap methyltransferase subunit</fullName>
    </submittedName>
</protein>
<dbReference type="InterPro" id="IPR028271">
    <property type="entry name" value="RAMAC"/>
</dbReference>
<gene>
    <name evidence="2" type="ORF">TASK_LOCUS1191</name>
</gene>
<evidence type="ECO:0000313" key="2">
    <source>
        <dbReference type="EMBL" id="VDK22646.1"/>
    </source>
</evidence>
<reference evidence="4" key="1">
    <citation type="submission" date="2017-02" db="UniProtKB">
        <authorList>
            <consortium name="WormBaseParasite"/>
        </authorList>
    </citation>
    <scope>IDENTIFICATION</scope>
</reference>
<reference evidence="2 3" key="2">
    <citation type="submission" date="2018-11" db="EMBL/GenBank/DDBJ databases">
        <authorList>
            <consortium name="Pathogen Informatics"/>
        </authorList>
    </citation>
    <scope>NUCLEOTIDE SEQUENCE [LARGE SCALE GENOMIC DNA]</scope>
</reference>
<feature type="region of interest" description="Disordered" evidence="1">
    <location>
        <begin position="26"/>
        <end position="75"/>
    </location>
</feature>
<organism evidence="4">
    <name type="scientific">Taenia asiatica</name>
    <name type="common">Asian tapeworm</name>
    <dbReference type="NCBI Taxonomy" id="60517"/>
    <lineage>
        <taxon>Eukaryota</taxon>
        <taxon>Metazoa</taxon>
        <taxon>Spiralia</taxon>
        <taxon>Lophotrochozoa</taxon>
        <taxon>Platyhelminthes</taxon>
        <taxon>Cestoda</taxon>
        <taxon>Eucestoda</taxon>
        <taxon>Cyclophyllidea</taxon>
        <taxon>Taeniidae</taxon>
        <taxon>Taenia</taxon>
    </lineage>
</organism>
<name>A0A0R3VV08_TAEAS</name>
<dbReference type="Pfam" id="PF15320">
    <property type="entry name" value="RAM"/>
    <property type="match status" value="1"/>
</dbReference>
<dbReference type="AlphaFoldDB" id="A0A0R3VV08"/>
<accession>A0A0R3VV08</accession>
<feature type="compositionally biased region" description="Basic and acidic residues" evidence="1">
    <location>
        <begin position="65"/>
        <end position="75"/>
    </location>
</feature>
<keyword evidence="3" id="KW-1185">Reference proteome</keyword>
<dbReference type="GO" id="GO:0106005">
    <property type="term" value="P:RNA 5'-cap (guanine-N7)-methylation"/>
    <property type="evidence" value="ECO:0007669"/>
    <property type="project" value="InterPro"/>
</dbReference>
<dbReference type="OrthoDB" id="5875297at2759"/>
<dbReference type="GO" id="GO:0031533">
    <property type="term" value="C:mRNA capping enzyme complex"/>
    <property type="evidence" value="ECO:0007669"/>
    <property type="project" value="InterPro"/>
</dbReference>
<evidence type="ECO:0000256" key="1">
    <source>
        <dbReference type="SAM" id="MobiDB-lite"/>
    </source>
</evidence>